<protein>
    <submittedName>
        <fullName evidence="1">Uncharacterized protein</fullName>
    </submittedName>
</protein>
<proteinExistence type="predicted"/>
<reference evidence="1" key="1">
    <citation type="submission" date="2024-09" db="EMBL/GenBank/DDBJ databases">
        <title>Black Yeasts Isolated from many extreme environments.</title>
        <authorList>
            <person name="Coleine C."/>
            <person name="Stajich J.E."/>
            <person name="Selbmann L."/>
        </authorList>
    </citation>
    <scope>NUCLEOTIDE SEQUENCE</scope>
    <source>
        <strain evidence="1">CCFEE 5737</strain>
    </source>
</reference>
<evidence type="ECO:0000313" key="2">
    <source>
        <dbReference type="Proteomes" id="UP001186974"/>
    </source>
</evidence>
<name>A0ACC3DRP2_9PEZI</name>
<sequence>MALCAWYFVGAEPVLGKDDMEAYEWAKKAAETGYAKAEYAVGYFTEMGIGCRRDPLEANVWYVRAADQGDEKAKQRLAIIRSAAAGGEVAVPGVEEKAKAKKGFLSKIF</sequence>
<accession>A0ACC3DRP2</accession>
<gene>
    <name evidence="1" type="ORF">LTS18_004996</name>
</gene>
<evidence type="ECO:0000313" key="1">
    <source>
        <dbReference type="EMBL" id="KAK3079382.1"/>
    </source>
</evidence>
<dbReference type="EMBL" id="JAWDJW010001182">
    <property type="protein sequence ID" value="KAK3079382.1"/>
    <property type="molecule type" value="Genomic_DNA"/>
</dbReference>
<dbReference type="Proteomes" id="UP001186974">
    <property type="component" value="Unassembled WGS sequence"/>
</dbReference>
<organism evidence="1 2">
    <name type="scientific">Coniosporium uncinatum</name>
    <dbReference type="NCBI Taxonomy" id="93489"/>
    <lineage>
        <taxon>Eukaryota</taxon>
        <taxon>Fungi</taxon>
        <taxon>Dikarya</taxon>
        <taxon>Ascomycota</taxon>
        <taxon>Pezizomycotina</taxon>
        <taxon>Dothideomycetes</taxon>
        <taxon>Dothideomycetes incertae sedis</taxon>
        <taxon>Coniosporium</taxon>
    </lineage>
</organism>
<comment type="caution">
    <text evidence="1">The sequence shown here is derived from an EMBL/GenBank/DDBJ whole genome shotgun (WGS) entry which is preliminary data.</text>
</comment>
<keyword evidence="2" id="KW-1185">Reference proteome</keyword>